<dbReference type="Proteomes" id="UP000269721">
    <property type="component" value="Unassembled WGS sequence"/>
</dbReference>
<protein>
    <submittedName>
        <fullName evidence="2">Uncharacterized protein</fullName>
    </submittedName>
</protein>
<gene>
    <name evidence="2" type="ORF">BDK51DRAFT_33731</name>
</gene>
<name>A0A4V1ISU4_9FUNG</name>
<proteinExistence type="predicted"/>
<sequence>MGAGALVLPLYLVNADANELAFEVGSPKEGVYNNWVMGGKLQAILCVLYDGGPWTFSADWVCGGGAGCFQETGGVKLGLQGRGDKVGEDASGLGGSCKEYSLGRPKKLPVLSVRESLATRSPGQGARYVSDQARQGRLPNGLQVVAKKSMTAGRVKAVPKVGRDPFKDVVAVKRWRERCNVGNQLLWCTAHGFGVPTYWLRQYRLGEERMLRQRDPEIKELRNSVDCVVVAVEPHQGIGTSLTRPLGKAVKLMKLTCFSLGPLMAAGGPKAIWYTRGPSLEEPLKTRIANPAKPHSGADKTKQSPNTQLDANRNAKALDDVILNIVIVGNSKVGNVLRLGNMTLGLVREELNGEHTDVDCDRAHQGEQLLWFTRGPSGEWLDWRSLFHPESEQEQPSWRAVGGGKATVVLVVAMASGVL</sequence>
<evidence type="ECO:0000313" key="3">
    <source>
        <dbReference type="Proteomes" id="UP000269721"/>
    </source>
</evidence>
<dbReference type="AlphaFoldDB" id="A0A4V1ISU4"/>
<dbReference type="EMBL" id="KZ993823">
    <property type="protein sequence ID" value="RKO94767.1"/>
    <property type="molecule type" value="Genomic_DNA"/>
</dbReference>
<organism evidence="2 3">
    <name type="scientific">Blyttiomyces helicus</name>
    <dbReference type="NCBI Taxonomy" id="388810"/>
    <lineage>
        <taxon>Eukaryota</taxon>
        <taxon>Fungi</taxon>
        <taxon>Fungi incertae sedis</taxon>
        <taxon>Chytridiomycota</taxon>
        <taxon>Chytridiomycota incertae sedis</taxon>
        <taxon>Chytridiomycetes</taxon>
        <taxon>Chytridiomycetes incertae sedis</taxon>
        <taxon>Blyttiomyces</taxon>
    </lineage>
</organism>
<evidence type="ECO:0000313" key="2">
    <source>
        <dbReference type="EMBL" id="RKO94767.1"/>
    </source>
</evidence>
<feature type="chain" id="PRO_5020195770" evidence="1">
    <location>
        <begin position="18"/>
        <end position="419"/>
    </location>
</feature>
<keyword evidence="1" id="KW-0732">Signal</keyword>
<reference evidence="3" key="1">
    <citation type="journal article" date="2018" name="Nat. Microbiol.">
        <title>Leveraging single-cell genomics to expand the fungal tree of life.</title>
        <authorList>
            <person name="Ahrendt S.R."/>
            <person name="Quandt C.A."/>
            <person name="Ciobanu D."/>
            <person name="Clum A."/>
            <person name="Salamov A."/>
            <person name="Andreopoulos B."/>
            <person name="Cheng J.F."/>
            <person name="Woyke T."/>
            <person name="Pelin A."/>
            <person name="Henrissat B."/>
            <person name="Reynolds N.K."/>
            <person name="Benny G.L."/>
            <person name="Smith M.E."/>
            <person name="James T.Y."/>
            <person name="Grigoriev I.V."/>
        </authorList>
    </citation>
    <scope>NUCLEOTIDE SEQUENCE [LARGE SCALE GENOMIC DNA]</scope>
</reference>
<evidence type="ECO:0000256" key="1">
    <source>
        <dbReference type="SAM" id="SignalP"/>
    </source>
</evidence>
<accession>A0A4V1ISU4</accession>
<keyword evidence="3" id="KW-1185">Reference proteome</keyword>
<feature type="signal peptide" evidence="1">
    <location>
        <begin position="1"/>
        <end position="17"/>
    </location>
</feature>